<evidence type="ECO:0000313" key="12">
    <source>
        <dbReference type="EMBL" id="HFK97100.1"/>
    </source>
</evidence>
<evidence type="ECO:0000256" key="8">
    <source>
        <dbReference type="SAM" id="Phobius"/>
    </source>
</evidence>
<dbReference type="Gene3D" id="3.30.70.100">
    <property type="match status" value="1"/>
</dbReference>
<keyword evidence="6 8" id="KW-0472">Membrane</keyword>
<feature type="transmembrane region" description="Helical" evidence="8">
    <location>
        <begin position="171"/>
        <end position="190"/>
    </location>
</feature>
<dbReference type="InterPro" id="IPR011014">
    <property type="entry name" value="MscS_channel_TM-2"/>
</dbReference>
<organism evidence="12">
    <name type="scientific">Desulfacinum infernum</name>
    <dbReference type="NCBI Taxonomy" id="35837"/>
    <lineage>
        <taxon>Bacteria</taxon>
        <taxon>Pseudomonadati</taxon>
        <taxon>Thermodesulfobacteriota</taxon>
        <taxon>Syntrophobacteria</taxon>
        <taxon>Syntrophobacterales</taxon>
        <taxon>Syntrophobacteraceae</taxon>
        <taxon>Desulfacinum</taxon>
    </lineage>
</organism>
<comment type="subcellular location">
    <subcellularLocation>
        <location evidence="1">Cell membrane</location>
        <topology evidence="1">Multi-pass membrane protein</topology>
    </subcellularLocation>
</comment>
<dbReference type="SUPFAM" id="SSF82861">
    <property type="entry name" value="Mechanosensitive channel protein MscS (YggB), transmembrane region"/>
    <property type="match status" value="1"/>
</dbReference>
<dbReference type="SUPFAM" id="SSF50182">
    <property type="entry name" value="Sm-like ribonucleoproteins"/>
    <property type="match status" value="1"/>
</dbReference>
<comment type="similarity">
    <text evidence="2">Belongs to the MscS (TC 1.A.23) family.</text>
</comment>
<feature type="transmembrane region" description="Helical" evidence="8">
    <location>
        <begin position="477"/>
        <end position="496"/>
    </location>
</feature>
<feature type="compositionally biased region" description="Basic and acidic residues" evidence="7">
    <location>
        <begin position="448"/>
        <end position="463"/>
    </location>
</feature>
<feature type="domain" description="Mechanosensitive ion channel MscS C-terminal" evidence="10">
    <location>
        <begin position="676"/>
        <end position="763"/>
    </location>
</feature>
<feature type="domain" description="Mechanosensitive ion channel MscS" evidence="9">
    <location>
        <begin position="605"/>
        <end position="670"/>
    </location>
</feature>
<feature type="transmembrane region" description="Helical" evidence="8">
    <location>
        <begin position="560"/>
        <end position="579"/>
    </location>
</feature>
<dbReference type="PANTHER" id="PTHR30460">
    <property type="entry name" value="MODERATE CONDUCTANCE MECHANOSENSITIVE CHANNEL YBIO"/>
    <property type="match status" value="1"/>
</dbReference>
<proteinExistence type="inferred from homology"/>
<dbReference type="GO" id="GO:0008381">
    <property type="term" value="F:mechanosensitive monoatomic ion channel activity"/>
    <property type="evidence" value="ECO:0007669"/>
    <property type="project" value="InterPro"/>
</dbReference>
<evidence type="ECO:0000256" key="4">
    <source>
        <dbReference type="ARBA" id="ARBA00022692"/>
    </source>
</evidence>
<feature type="transmembrane region" description="Helical" evidence="8">
    <location>
        <begin position="373"/>
        <end position="391"/>
    </location>
</feature>
<dbReference type="InterPro" id="IPR023408">
    <property type="entry name" value="MscS_beta-dom_sf"/>
</dbReference>
<evidence type="ECO:0000256" key="1">
    <source>
        <dbReference type="ARBA" id="ARBA00004651"/>
    </source>
</evidence>
<feature type="transmembrane region" description="Helical" evidence="8">
    <location>
        <begin position="585"/>
        <end position="607"/>
    </location>
</feature>
<evidence type="ECO:0000256" key="5">
    <source>
        <dbReference type="ARBA" id="ARBA00022989"/>
    </source>
</evidence>
<sequence>MCRGAQEHYPGKKRIDAASRLREKTMNRTASLKALGLVIFACLLWLIPETGRAQSLGKIKYKDSPKEDKIPADLSPAQVDAHMAGLTDAQARQLLAADLKSKAAAQTENDTHRKVLEKDRGLVLAFFAAHRALSALFDQLGQTFTQAETSAQSQVWSNLVGGSGVGRFLRAMAWLVLIVGLGWSVEKLLLHKTEKFRSRLTQQIPRFGWERAGLILFRLVVSGLGISVYVLVTFLAHFMLFRRGYNASLVSSALLMTYYFRLIEVIARVILSPQIPELRLVPMPDGDARFLHRWILSATLAVLPIAALTLALHKAGAGRELVVLVYASAGPVLSILVSILIWRIRTRVAAAICPFENPGSVAGGLLRQRCAELWHYPAMVFALMVGIYWWFRLVTHGDVTIIKLIFSLFLVPLCIAMDHWLQQTLSRLEAKPQDGVDFPGPDEIDETTAEKAGRESSDREKQEAKTLTPYFPLIRKAFRMGLLVFLFLAALDLWGIDFGFAWIFGRSVLGVIIAVVLGLIAWEVAKAKIDKKIREEAPFQSEEAEEGGSGGSRLGTLLLLLRKAIMVFLVVVITFTILATLGVNIAPLLAGAGVIGLAIGFGSQTLVKDIIAGIFFLIDDAFRVGDYVEAGTAKGTVEAISLRSLRLRHPRGQVFVVPFGDLKMVQNFTRDYIIEKLDIRVRFDTDPEEIRKIVKKINSEIKADEQLARALLSDIKSAGVRAMDDSAMIMRVKFKCIPGEQFLIRRQVYQRLQKAFKKKGIEFAHRNVTVYMPPQSGAAAPGPAGENAVLGAAGGAAAAAIAQAEAEALAKAKERKKPD</sequence>
<feature type="transmembrane region" description="Helical" evidence="8">
    <location>
        <begin position="247"/>
        <end position="271"/>
    </location>
</feature>
<dbReference type="Gene3D" id="1.10.287.1260">
    <property type="match status" value="1"/>
</dbReference>
<dbReference type="InterPro" id="IPR006685">
    <property type="entry name" value="MscS_channel_2nd"/>
</dbReference>
<comment type="caution">
    <text evidence="12">The sequence shown here is derived from an EMBL/GenBank/DDBJ whole genome shotgun (WGS) entry which is preliminary data.</text>
</comment>
<keyword evidence="4 8" id="KW-0812">Transmembrane</keyword>
<feature type="transmembrane region" description="Helical" evidence="8">
    <location>
        <begin position="403"/>
        <end position="421"/>
    </location>
</feature>
<dbReference type="AlphaFoldDB" id="A0A832A6F4"/>
<protein>
    <submittedName>
        <fullName evidence="12">Mechanosensitive ion channel family protein</fullName>
    </submittedName>
</protein>
<feature type="transmembrane region" description="Helical" evidence="8">
    <location>
        <begin position="323"/>
        <end position="342"/>
    </location>
</feature>
<dbReference type="InterPro" id="IPR045276">
    <property type="entry name" value="YbiO_bact"/>
</dbReference>
<feature type="region of interest" description="Disordered" evidence="7">
    <location>
        <begin position="432"/>
        <end position="463"/>
    </location>
</feature>
<dbReference type="InterPro" id="IPR049142">
    <property type="entry name" value="MS_channel_1st"/>
</dbReference>
<gene>
    <name evidence="12" type="ORF">ENS06_07210</name>
</gene>
<keyword evidence="5 8" id="KW-1133">Transmembrane helix</keyword>
<feature type="transmembrane region" description="Helical" evidence="8">
    <location>
        <begin position="502"/>
        <end position="525"/>
    </location>
</feature>
<feature type="transmembrane region" description="Helical" evidence="8">
    <location>
        <begin position="30"/>
        <end position="47"/>
    </location>
</feature>
<reference evidence="12" key="1">
    <citation type="journal article" date="2020" name="mSystems">
        <title>Genome- and Community-Level Interaction Insights into Carbon Utilization and Element Cycling Functions of Hydrothermarchaeota in Hydrothermal Sediment.</title>
        <authorList>
            <person name="Zhou Z."/>
            <person name="Liu Y."/>
            <person name="Xu W."/>
            <person name="Pan J."/>
            <person name="Luo Z.H."/>
            <person name="Li M."/>
        </authorList>
    </citation>
    <scope>NUCLEOTIDE SEQUENCE [LARGE SCALE GENOMIC DNA]</scope>
    <source>
        <strain evidence="12">SpSt-456</strain>
    </source>
</reference>
<dbReference type="Pfam" id="PF00924">
    <property type="entry name" value="MS_channel_2nd"/>
    <property type="match status" value="1"/>
</dbReference>
<evidence type="ECO:0000256" key="2">
    <source>
        <dbReference type="ARBA" id="ARBA00008017"/>
    </source>
</evidence>
<evidence type="ECO:0000256" key="3">
    <source>
        <dbReference type="ARBA" id="ARBA00022475"/>
    </source>
</evidence>
<feature type="transmembrane region" description="Helical" evidence="8">
    <location>
        <begin position="215"/>
        <end position="241"/>
    </location>
</feature>
<dbReference type="InterPro" id="IPR010920">
    <property type="entry name" value="LSM_dom_sf"/>
</dbReference>
<name>A0A832A6F4_9BACT</name>
<keyword evidence="3" id="KW-1003">Cell membrane</keyword>
<dbReference type="InterPro" id="IPR011066">
    <property type="entry name" value="MscS_channel_C_sf"/>
</dbReference>
<dbReference type="Pfam" id="PF21088">
    <property type="entry name" value="MS_channel_1st"/>
    <property type="match status" value="1"/>
</dbReference>
<dbReference type="Pfam" id="PF21082">
    <property type="entry name" value="MS_channel_3rd"/>
    <property type="match status" value="1"/>
</dbReference>
<dbReference type="InterPro" id="IPR049278">
    <property type="entry name" value="MS_channel_C"/>
</dbReference>
<evidence type="ECO:0000259" key="9">
    <source>
        <dbReference type="Pfam" id="PF00924"/>
    </source>
</evidence>
<dbReference type="Gene3D" id="2.30.30.60">
    <property type="match status" value="1"/>
</dbReference>
<feature type="domain" description="Mechanosensitive ion channel transmembrane helices 2/3" evidence="11">
    <location>
        <begin position="565"/>
        <end position="604"/>
    </location>
</feature>
<accession>A0A832A6F4</accession>
<evidence type="ECO:0000256" key="6">
    <source>
        <dbReference type="ARBA" id="ARBA00023136"/>
    </source>
</evidence>
<feature type="transmembrane region" description="Helical" evidence="8">
    <location>
        <begin position="291"/>
        <end position="311"/>
    </location>
</feature>
<dbReference type="EMBL" id="DSTK01000021">
    <property type="protein sequence ID" value="HFK97100.1"/>
    <property type="molecule type" value="Genomic_DNA"/>
</dbReference>
<evidence type="ECO:0000259" key="11">
    <source>
        <dbReference type="Pfam" id="PF21088"/>
    </source>
</evidence>
<dbReference type="PANTHER" id="PTHR30460:SF0">
    <property type="entry name" value="MODERATE CONDUCTANCE MECHANOSENSITIVE CHANNEL YBIO"/>
    <property type="match status" value="1"/>
</dbReference>
<dbReference type="SUPFAM" id="SSF82689">
    <property type="entry name" value="Mechanosensitive channel protein MscS (YggB), C-terminal domain"/>
    <property type="match status" value="1"/>
</dbReference>
<evidence type="ECO:0000259" key="10">
    <source>
        <dbReference type="Pfam" id="PF21082"/>
    </source>
</evidence>
<evidence type="ECO:0000256" key="7">
    <source>
        <dbReference type="SAM" id="MobiDB-lite"/>
    </source>
</evidence>
<dbReference type="GO" id="GO:0005886">
    <property type="term" value="C:plasma membrane"/>
    <property type="evidence" value="ECO:0007669"/>
    <property type="project" value="UniProtKB-SubCell"/>
</dbReference>